<gene>
    <name evidence="1" type="ORF">g.74525</name>
</gene>
<sequence>GSQIWGARQPRVIASGRDETVWEVFSQQIHGGSCSVSCFSILLKPHVPDIKFFEGWKKKFLDHVPVMTGGVQKRKPYSFHILEVRGRPFLFFTTVPLSLNVSTHKNMEFELGTAPLAGILKGARKAR</sequence>
<dbReference type="EMBL" id="GDHC01020626">
    <property type="protein sequence ID" value="JAP98002.1"/>
    <property type="molecule type" value="Transcribed_RNA"/>
</dbReference>
<organism evidence="1">
    <name type="scientific">Lygus hesperus</name>
    <name type="common">Western plant bug</name>
    <dbReference type="NCBI Taxonomy" id="30085"/>
    <lineage>
        <taxon>Eukaryota</taxon>
        <taxon>Metazoa</taxon>
        <taxon>Ecdysozoa</taxon>
        <taxon>Arthropoda</taxon>
        <taxon>Hexapoda</taxon>
        <taxon>Insecta</taxon>
        <taxon>Pterygota</taxon>
        <taxon>Neoptera</taxon>
        <taxon>Paraneoptera</taxon>
        <taxon>Hemiptera</taxon>
        <taxon>Heteroptera</taxon>
        <taxon>Panheteroptera</taxon>
        <taxon>Cimicomorpha</taxon>
        <taxon>Miridae</taxon>
        <taxon>Mirini</taxon>
        <taxon>Lygus</taxon>
    </lineage>
</organism>
<reference evidence="1" key="1">
    <citation type="journal article" date="2016" name="Gigascience">
        <title>De novo construction of an expanded transcriptome assembly for the western tarnished plant bug, Lygus hesperus.</title>
        <authorList>
            <person name="Tassone E.E."/>
            <person name="Geib S.M."/>
            <person name="Hall B."/>
            <person name="Fabrick J.A."/>
            <person name="Brent C.S."/>
            <person name="Hull J.J."/>
        </authorList>
    </citation>
    <scope>NUCLEOTIDE SEQUENCE</scope>
</reference>
<proteinExistence type="predicted"/>
<name>A0A146KN96_LYGHE</name>
<accession>A0A146KN96</accession>
<protein>
    <submittedName>
        <fullName evidence="1">Uncharacterized protein</fullName>
    </submittedName>
</protein>
<evidence type="ECO:0000313" key="1">
    <source>
        <dbReference type="EMBL" id="JAP98002.1"/>
    </source>
</evidence>
<dbReference type="AlphaFoldDB" id="A0A146KN96"/>
<feature type="non-terminal residue" evidence="1">
    <location>
        <position position="1"/>
    </location>
</feature>